<dbReference type="RefSeq" id="WP_011244542.1">
    <property type="nucleotide sequence ID" value="NZ_CP085785.1"/>
</dbReference>
<keyword evidence="2" id="KW-0812">Transmembrane</keyword>
<dbReference type="PANTHER" id="PTHR33926:SF4">
    <property type="entry name" value="PROTEIN TIC 22, CHLOROPLASTIC"/>
    <property type="match status" value="1"/>
</dbReference>
<evidence type="ECO:0000256" key="1">
    <source>
        <dbReference type="SAM" id="MobiDB-lite"/>
    </source>
</evidence>
<accession>A0A0H3K562</accession>
<evidence type="ECO:0000313" key="4">
    <source>
        <dbReference type="Proteomes" id="UP000001175"/>
    </source>
</evidence>
<dbReference type="GO" id="GO:0015031">
    <property type="term" value="P:protein transport"/>
    <property type="evidence" value="ECO:0007669"/>
    <property type="project" value="InterPro"/>
</dbReference>
<dbReference type="Pfam" id="PF04278">
    <property type="entry name" value="Tic22"/>
    <property type="match status" value="1"/>
</dbReference>
<dbReference type="EMBL" id="AP008231">
    <property type="protein sequence ID" value="BAD80422.1"/>
    <property type="molecule type" value="Genomic_DNA"/>
</dbReference>
<gene>
    <name evidence="3" type="ordered locus">syc2232_c</name>
</gene>
<name>A0A0H3K562_SYNP6</name>
<feature type="transmembrane region" description="Helical" evidence="2">
    <location>
        <begin position="36"/>
        <end position="57"/>
    </location>
</feature>
<dbReference type="Proteomes" id="UP000001175">
    <property type="component" value="Chromosome"/>
</dbReference>
<evidence type="ECO:0000256" key="2">
    <source>
        <dbReference type="SAM" id="Phobius"/>
    </source>
</evidence>
<feature type="region of interest" description="Disordered" evidence="1">
    <location>
        <begin position="300"/>
        <end position="339"/>
    </location>
</feature>
<feature type="compositionally biased region" description="Low complexity" evidence="1">
    <location>
        <begin position="300"/>
        <end position="331"/>
    </location>
</feature>
<proteinExistence type="predicted"/>
<sequence length="339" mass="36920">MARQSKFSVELGRLRALLQDLRHQHRRELGIDVNKFLTSAAALVISLSGGVAIPLIAPPAAIALSDQEVAARIGRVPVFVILTKEQQPLLFTSRDKDGKEVNKTFPVFINQTQAQAALAELQKSNQPLGKDARIGSLLLPKALELILDFLKKTNDPKVTYEIIPDPKQRAKALELYKADKNIKPEQLKQLESEAFVPIFYSESLSITMTNQQGQPVKDAKGNAIRRIPLFLEYEPLAAELEKLKKQDTNAKAGEYAITVTDLLTIINTLTAAQPGSNESLIELLPPVSSLPVLQELVKQLTPTNGTTPPRATTTTPPAAGTGTTPPRATNPTPTPRPAN</sequence>
<evidence type="ECO:0008006" key="5">
    <source>
        <dbReference type="Google" id="ProtNLM"/>
    </source>
</evidence>
<dbReference type="KEGG" id="syc:syc2232_c"/>
<dbReference type="PANTHER" id="PTHR33926">
    <property type="entry name" value="PROTEIN TIC 22, CHLOROPLASTIC"/>
    <property type="match status" value="1"/>
</dbReference>
<keyword evidence="2" id="KW-0472">Membrane</keyword>
<reference evidence="3 4" key="1">
    <citation type="journal article" date="2007" name="Photosyn. Res.">
        <title>Complete nucleotide sequence of the freshwater unicellular cyanobacterium Synechococcus elongatus PCC 6301 chromosome: gene content and organization.</title>
        <authorList>
            <person name="Sugita C."/>
            <person name="Ogata K."/>
            <person name="Shikata M."/>
            <person name="Jikuya H."/>
            <person name="Takano J."/>
            <person name="Furumichi M."/>
            <person name="Kanehisa M."/>
            <person name="Omata T."/>
            <person name="Sugiura M."/>
            <person name="Sugita M."/>
        </authorList>
    </citation>
    <scope>NUCLEOTIDE SEQUENCE [LARGE SCALE GENOMIC DNA]</scope>
    <source>
        <strain evidence="4">ATCC 27144 / PCC 6301 / SAUG 1402/1</strain>
    </source>
</reference>
<dbReference type="InterPro" id="IPR007378">
    <property type="entry name" value="Tic22-like"/>
</dbReference>
<protein>
    <recommendedName>
        <fullName evidence="5">Tic22-like family</fullName>
    </recommendedName>
</protein>
<dbReference type="Gene3D" id="3.40.1350.100">
    <property type="match status" value="1"/>
</dbReference>
<dbReference type="eggNOG" id="ENOG502Z8C3">
    <property type="taxonomic scope" value="Bacteria"/>
</dbReference>
<organism evidence="3 4">
    <name type="scientific">Synechococcus sp. (strain ATCC 27144 / PCC 6301 / SAUG 1402/1)</name>
    <name type="common">Anacystis nidulans</name>
    <dbReference type="NCBI Taxonomy" id="269084"/>
    <lineage>
        <taxon>Bacteria</taxon>
        <taxon>Bacillati</taxon>
        <taxon>Cyanobacteriota</taxon>
        <taxon>Cyanophyceae</taxon>
        <taxon>Synechococcales</taxon>
        <taxon>Synechococcaceae</taxon>
        <taxon>Synechococcus</taxon>
    </lineage>
</organism>
<keyword evidence="2" id="KW-1133">Transmembrane helix</keyword>
<dbReference type="GeneID" id="72430733"/>
<dbReference type="AlphaFoldDB" id="A0A0H3K562"/>
<evidence type="ECO:0000313" key="3">
    <source>
        <dbReference type="EMBL" id="BAD80422.1"/>
    </source>
</evidence>